<dbReference type="SUPFAM" id="SSF53850">
    <property type="entry name" value="Periplasmic binding protein-like II"/>
    <property type="match status" value="1"/>
</dbReference>
<sequence>MKHLPRFLAARLLPWLALLCLEHARAAPPEAECLIPSKPGGAMDLTCKLARQALQQTPAAPQLKLSYLPGGVGAVAWHTLVSQRRAEPNTLVTFSSGSILNLALGKFGKADVNDVRWVAAFGADYGMVAVRADSPYRTLGDLVGALKRDPRQVLIGMSGTVGSQDWIKMALLARLAGIDPRKLRFVALEGGGEQFVAMQANHVQAVSGDTSEALLNAGPGKVRVLAVLAERRLPGLLAGVPTAREQGYDVVWPVIRGVWMGPDVPEADYRRWVAAFAGIETAPGFAQMRTQAGLYPFTLTGEALTAYVRRTADTYNRQARQFGLVRER</sequence>
<dbReference type="Pfam" id="PF03401">
    <property type="entry name" value="TctC"/>
    <property type="match status" value="1"/>
</dbReference>
<proteinExistence type="inferred from homology"/>
<keyword evidence="2" id="KW-0732">Signal</keyword>
<dbReference type="EMBL" id="BMWV01000011">
    <property type="protein sequence ID" value="GGY56311.1"/>
    <property type="molecule type" value="Genomic_DNA"/>
</dbReference>
<dbReference type="Proteomes" id="UP000628442">
    <property type="component" value="Unassembled WGS sequence"/>
</dbReference>
<dbReference type="EMBL" id="CP036401">
    <property type="protein sequence ID" value="QBI02790.1"/>
    <property type="molecule type" value="Genomic_DNA"/>
</dbReference>
<dbReference type="PIRSF" id="PIRSF017082">
    <property type="entry name" value="YflP"/>
    <property type="match status" value="1"/>
</dbReference>
<evidence type="ECO:0000256" key="2">
    <source>
        <dbReference type="SAM" id="SignalP"/>
    </source>
</evidence>
<dbReference type="PANTHER" id="PTHR42928:SF3">
    <property type="entry name" value="UPF0065 PROTEIN YFLP"/>
    <property type="match status" value="1"/>
</dbReference>
<dbReference type="Gene3D" id="3.40.190.10">
    <property type="entry name" value="Periplasmic binding protein-like II"/>
    <property type="match status" value="1"/>
</dbReference>
<protein>
    <submittedName>
        <fullName evidence="3">Tricarboxylic transport membrane protein</fullName>
    </submittedName>
    <submittedName>
        <fullName evidence="4">Tripartite tricarboxylate transporter substrate binding protein</fullName>
    </submittedName>
</protein>
<evidence type="ECO:0000313" key="4">
    <source>
        <dbReference type="EMBL" id="QBI02790.1"/>
    </source>
</evidence>
<dbReference type="InterPro" id="IPR042100">
    <property type="entry name" value="Bug_dom1"/>
</dbReference>
<feature type="signal peptide" evidence="2">
    <location>
        <begin position="1"/>
        <end position="26"/>
    </location>
</feature>
<organism evidence="3 6">
    <name type="scientific">Pseudoduganella albidiflava</name>
    <dbReference type="NCBI Taxonomy" id="321983"/>
    <lineage>
        <taxon>Bacteria</taxon>
        <taxon>Pseudomonadati</taxon>
        <taxon>Pseudomonadota</taxon>
        <taxon>Betaproteobacteria</taxon>
        <taxon>Burkholderiales</taxon>
        <taxon>Oxalobacteraceae</taxon>
        <taxon>Telluria group</taxon>
        <taxon>Pseudoduganella</taxon>
    </lineage>
</organism>
<dbReference type="InterPro" id="IPR005064">
    <property type="entry name" value="BUG"/>
</dbReference>
<comment type="similarity">
    <text evidence="1">Belongs to the UPF0065 (bug) family.</text>
</comment>
<reference evidence="3" key="3">
    <citation type="submission" date="2022-12" db="EMBL/GenBank/DDBJ databases">
        <authorList>
            <person name="Sun Q."/>
            <person name="Kim S."/>
        </authorList>
    </citation>
    <scope>NUCLEOTIDE SEQUENCE</scope>
    <source>
        <strain evidence="3">KCTC 12343</strain>
    </source>
</reference>
<evidence type="ECO:0000313" key="3">
    <source>
        <dbReference type="EMBL" id="GGY56311.1"/>
    </source>
</evidence>
<feature type="chain" id="PRO_5044601839" evidence="2">
    <location>
        <begin position="27"/>
        <end position="328"/>
    </location>
</feature>
<name>A0A411X1E0_9BURK</name>
<dbReference type="PANTHER" id="PTHR42928">
    <property type="entry name" value="TRICARBOXYLATE-BINDING PROTEIN"/>
    <property type="match status" value="1"/>
</dbReference>
<dbReference type="RefSeq" id="WP_131146901.1">
    <property type="nucleotide sequence ID" value="NZ_BMWV01000011.1"/>
</dbReference>
<accession>A0A411X1E0</accession>
<dbReference type="AlphaFoldDB" id="A0A411X1E0"/>
<keyword evidence="5" id="KW-1185">Reference proteome</keyword>
<dbReference type="Proteomes" id="UP000292307">
    <property type="component" value="Chromosome"/>
</dbReference>
<gene>
    <name evidence="4" type="ORF">EYF70_19495</name>
    <name evidence="3" type="ORF">GCM10007387_43480</name>
</gene>
<evidence type="ECO:0000313" key="5">
    <source>
        <dbReference type="Proteomes" id="UP000292307"/>
    </source>
</evidence>
<dbReference type="OrthoDB" id="9780943at2"/>
<reference evidence="3" key="1">
    <citation type="journal article" date="2014" name="Int. J. Syst. Evol. Microbiol.">
        <title>Complete genome sequence of Corynebacterium casei LMG S-19264T (=DSM 44701T), isolated from a smear-ripened cheese.</title>
        <authorList>
            <consortium name="US DOE Joint Genome Institute (JGI-PGF)"/>
            <person name="Walter F."/>
            <person name="Albersmeier A."/>
            <person name="Kalinowski J."/>
            <person name="Ruckert C."/>
        </authorList>
    </citation>
    <scope>NUCLEOTIDE SEQUENCE</scope>
    <source>
        <strain evidence="3">KCTC 12343</strain>
    </source>
</reference>
<reference evidence="4 5" key="2">
    <citation type="submission" date="2019-02" db="EMBL/GenBank/DDBJ databases">
        <title>Draft Genome Sequences of Six Type Strains of the Genus Massilia.</title>
        <authorList>
            <person name="Miess H."/>
            <person name="Frediansyhah A."/>
            <person name="Gross H."/>
        </authorList>
    </citation>
    <scope>NUCLEOTIDE SEQUENCE [LARGE SCALE GENOMIC DNA]</scope>
    <source>
        <strain evidence="4 5">DSM 17472</strain>
    </source>
</reference>
<evidence type="ECO:0000313" key="6">
    <source>
        <dbReference type="Proteomes" id="UP000628442"/>
    </source>
</evidence>
<evidence type="ECO:0000256" key="1">
    <source>
        <dbReference type="ARBA" id="ARBA00006987"/>
    </source>
</evidence>
<dbReference type="CDD" id="cd07012">
    <property type="entry name" value="PBP2_Bug_TTT"/>
    <property type="match status" value="1"/>
</dbReference>
<dbReference type="Gene3D" id="3.40.190.150">
    <property type="entry name" value="Bordetella uptake gene, domain 1"/>
    <property type="match status" value="1"/>
</dbReference>